<feature type="compositionally biased region" description="Basic and acidic residues" evidence="1">
    <location>
        <begin position="130"/>
        <end position="141"/>
    </location>
</feature>
<evidence type="ECO:0008006" key="3">
    <source>
        <dbReference type="Google" id="ProtNLM"/>
    </source>
</evidence>
<evidence type="ECO:0000256" key="1">
    <source>
        <dbReference type="SAM" id="MobiDB-lite"/>
    </source>
</evidence>
<dbReference type="AlphaFoldDB" id="A0A6C0B027"/>
<proteinExistence type="predicted"/>
<accession>A0A6C0B027</accession>
<feature type="region of interest" description="Disordered" evidence="1">
    <location>
        <begin position="110"/>
        <end position="141"/>
    </location>
</feature>
<name>A0A6C0B027_9ZZZZ</name>
<reference evidence="2" key="1">
    <citation type="journal article" date="2020" name="Nature">
        <title>Giant virus diversity and host interactions through global metagenomics.</title>
        <authorList>
            <person name="Schulz F."/>
            <person name="Roux S."/>
            <person name="Paez-Espino D."/>
            <person name="Jungbluth S."/>
            <person name="Walsh D.A."/>
            <person name="Denef V.J."/>
            <person name="McMahon K.D."/>
            <person name="Konstantinidis K.T."/>
            <person name="Eloe-Fadrosh E.A."/>
            <person name="Kyrpides N.C."/>
            <person name="Woyke T."/>
        </authorList>
    </citation>
    <scope>NUCLEOTIDE SEQUENCE</scope>
    <source>
        <strain evidence="2">GVMAG-M-3300009182-67</strain>
    </source>
</reference>
<organism evidence="2">
    <name type="scientific">viral metagenome</name>
    <dbReference type="NCBI Taxonomy" id="1070528"/>
    <lineage>
        <taxon>unclassified sequences</taxon>
        <taxon>metagenomes</taxon>
        <taxon>organismal metagenomes</taxon>
    </lineage>
</organism>
<sequence>MSSPPKPEYVLFISNCQFSNNFVNKLRTKEELAKKFNIVDINKIPSIPNEIEEVPCVYDGKQIYQGKDAFSWLNEKMGEYLSPANDGSMYSFLDGQEEKVFGNYSFLDQKNGSHGMGEQPSPSNMNDPTRMMKIDNNDNKNRTLDSLMAARSSELQNIK</sequence>
<protein>
    <recommendedName>
        <fullName evidence="3">Glutaredoxin domain-containing protein</fullName>
    </recommendedName>
</protein>
<evidence type="ECO:0000313" key="2">
    <source>
        <dbReference type="EMBL" id="QHS85144.1"/>
    </source>
</evidence>
<dbReference type="EMBL" id="MN739041">
    <property type="protein sequence ID" value="QHS85144.1"/>
    <property type="molecule type" value="Genomic_DNA"/>
</dbReference>